<gene>
    <name evidence="1" type="ORF">CR513_24986</name>
</gene>
<comment type="caution">
    <text evidence="1">The sequence shown here is derived from an EMBL/GenBank/DDBJ whole genome shotgun (WGS) entry which is preliminary data.</text>
</comment>
<protein>
    <submittedName>
        <fullName evidence="1">Uncharacterized protein</fullName>
    </submittedName>
</protein>
<dbReference type="OrthoDB" id="418757at2759"/>
<evidence type="ECO:0000313" key="1">
    <source>
        <dbReference type="EMBL" id="RDX92831.1"/>
    </source>
</evidence>
<accession>A0A371GQH7</accession>
<proteinExistence type="predicted"/>
<dbReference type="AlphaFoldDB" id="A0A371GQH7"/>
<dbReference type="Proteomes" id="UP000257109">
    <property type="component" value="Unassembled WGS sequence"/>
</dbReference>
<evidence type="ECO:0000313" key="2">
    <source>
        <dbReference type="Proteomes" id="UP000257109"/>
    </source>
</evidence>
<name>A0A371GQH7_MUCPR</name>
<sequence>MENWIYYTMFKLMKANMFVWDRHITDINSKLGDTLIAKGKFSLKQYPNNDLKRNEMQKIPHASTMGSLMYVQKSEGLEIIEYFDSDFIGCQDNKRSTFGYIYMLAGGAIS</sequence>
<dbReference type="EMBL" id="QJKJ01004764">
    <property type="protein sequence ID" value="RDX92831.1"/>
    <property type="molecule type" value="Genomic_DNA"/>
</dbReference>
<reference evidence="1" key="1">
    <citation type="submission" date="2018-05" db="EMBL/GenBank/DDBJ databases">
        <title>Draft genome of Mucuna pruriens seed.</title>
        <authorList>
            <person name="Nnadi N.E."/>
            <person name="Vos R."/>
            <person name="Hasami M.H."/>
            <person name="Devisetty U.K."/>
            <person name="Aguiy J.C."/>
        </authorList>
    </citation>
    <scope>NUCLEOTIDE SEQUENCE [LARGE SCALE GENOMIC DNA]</scope>
    <source>
        <strain evidence="1">JCA_2017</strain>
    </source>
</reference>
<organism evidence="1 2">
    <name type="scientific">Mucuna pruriens</name>
    <name type="common">Velvet bean</name>
    <name type="synonym">Dolichos pruriens</name>
    <dbReference type="NCBI Taxonomy" id="157652"/>
    <lineage>
        <taxon>Eukaryota</taxon>
        <taxon>Viridiplantae</taxon>
        <taxon>Streptophyta</taxon>
        <taxon>Embryophyta</taxon>
        <taxon>Tracheophyta</taxon>
        <taxon>Spermatophyta</taxon>
        <taxon>Magnoliopsida</taxon>
        <taxon>eudicotyledons</taxon>
        <taxon>Gunneridae</taxon>
        <taxon>Pentapetalae</taxon>
        <taxon>rosids</taxon>
        <taxon>fabids</taxon>
        <taxon>Fabales</taxon>
        <taxon>Fabaceae</taxon>
        <taxon>Papilionoideae</taxon>
        <taxon>50 kb inversion clade</taxon>
        <taxon>NPAAA clade</taxon>
        <taxon>indigoferoid/millettioid clade</taxon>
        <taxon>Phaseoleae</taxon>
        <taxon>Mucuna</taxon>
    </lineage>
</organism>
<keyword evidence="2" id="KW-1185">Reference proteome</keyword>
<feature type="non-terminal residue" evidence="1">
    <location>
        <position position="1"/>
    </location>
</feature>